<dbReference type="Proteomes" id="UP000253977">
    <property type="component" value="Unassembled WGS sequence"/>
</dbReference>
<sequence>MTGAVRGHLAMLCFSALVAGSFSLGGMAAPFIAPEALNAVRFLIAASVLGIAAWATGAVPRTAFVAPWRYFVLAALFVFYFVTMFEGLRTAEPVSMAAVFTLTPILAGGFGWLLLRQVTTPRMALALGIGGTGALWVIFRADLSAAIAFEIGRGETIYFWGCLAHALYIPMLRLLSRGEPALIFNAGILAAGTVLLFIYGAGSLIRTDWAALPAIVWIAMAYTAIPATALTVPLLRFGSLNLPSAKVMAYTYLTPSWVLVWELALGHGAPRGLVLVGVAMTVVALLLLLRDEDASASLDPAAERKTTGRS</sequence>
<evidence type="ECO:0000256" key="2">
    <source>
        <dbReference type="ARBA" id="ARBA00022475"/>
    </source>
</evidence>
<feature type="transmembrane region" description="Helical" evidence="6">
    <location>
        <begin position="70"/>
        <end position="88"/>
    </location>
</feature>
<dbReference type="GO" id="GO:0005886">
    <property type="term" value="C:plasma membrane"/>
    <property type="evidence" value="ECO:0007669"/>
    <property type="project" value="UniProtKB-SubCell"/>
</dbReference>
<evidence type="ECO:0000313" key="9">
    <source>
        <dbReference type="Proteomes" id="UP000253977"/>
    </source>
</evidence>
<organism evidence="8 9">
    <name type="scientific">Thalassococcus profundi</name>
    <dbReference type="NCBI Taxonomy" id="2282382"/>
    <lineage>
        <taxon>Bacteria</taxon>
        <taxon>Pseudomonadati</taxon>
        <taxon>Pseudomonadota</taxon>
        <taxon>Alphaproteobacteria</taxon>
        <taxon>Rhodobacterales</taxon>
        <taxon>Roseobacteraceae</taxon>
        <taxon>Thalassococcus</taxon>
    </lineage>
</organism>
<dbReference type="PANTHER" id="PTHR32322">
    <property type="entry name" value="INNER MEMBRANE TRANSPORTER"/>
    <property type="match status" value="1"/>
</dbReference>
<dbReference type="InterPro" id="IPR000620">
    <property type="entry name" value="EamA_dom"/>
</dbReference>
<keyword evidence="2" id="KW-1003">Cell membrane</keyword>
<dbReference type="EMBL" id="QPMK01000002">
    <property type="protein sequence ID" value="RDD67630.1"/>
    <property type="molecule type" value="Genomic_DNA"/>
</dbReference>
<evidence type="ECO:0000313" key="8">
    <source>
        <dbReference type="EMBL" id="RDD67630.1"/>
    </source>
</evidence>
<evidence type="ECO:0000256" key="6">
    <source>
        <dbReference type="SAM" id="Phobius"/>
    </source>
</evidence>
<keyword evidence="5 6" id="KW-0472">Membrane</keyword>
<dbReference type="InterPro" id="IPR037185">
    <property type="entry name" value="EmrE-like"/>
</dbReference>
<gene>
    <name evidence="8" type="ORF">DU478_02965</name>
</gene>
<dbReference type="AlphaFoldDB" id="A0A369TR40"/>
<keyword evidence="3 6" id="KW-0812">Transmembrane</keyword>
<proteinExistence type="predicted"/>
<keyword evidence="4 6" id="KW-1133">Transmembrane helix</keyword>
<feature type="domain" description="EamA" evidence="7">
    <location>
        <begin position="6"/>
        <end position="138"/>
    </location>
</feature>
<feature type="transmembrane region" description="Helical" evidence="6">
    <location>
        <begin position="247"/>
        <end position="266"/>
    </location>
</feature>
<name>A0A369TR40_9RHOB</name>
<accession>A0A369TR40</accession>
<comment type="caution">
    <text evidence="8">The sequence shown here is derived from an EMBL/GenBank/DDBJ whole genome shotgun (WGS) entry which is preliminary data.</text>
</comment>
<dbReference type="InterPro" id="IPR050638">
    <property type="entry name" value="AA-Vitamin_Transporters"/>
</dbReference>
<feature type="domain" description="EamA" evidence="7">
    <location>
        <begin position="158"/>
        <end position="289"/>
    </location>
</feature>
<feature type="transmembrane region" description="Helical" evidence="6">
    <location>
        <begin position="38"/>
        <end position="58"/>
    </location>
</feature>
<reference evidence="8 9" key="1">
    <citation type="submission" date="2018-07" db="EMBL/GenBank/DDBJ databases">
        <title>Thalassococcus profundi sp. nov., a marine bacterium isolated from deep seawater of Okinawa Trough.</title>
        <authorList>
            <person name="Yu M."/>
        </authorList>
    </citation>
    <scope>NUCLEOTIDE SEQUENCE [LARGE SCALE GENOMIC DNA]</scope>
    <source>
        <strain evidence="8 9">WRAS1</strain>
    </source>
</reference>
<evidence type="ECO:0000256" key="3">
    <source>
        <dbReference type="ARBA" id="ARBA00022692"/>
    </source>
</evidence>
<evidence type="ECO:0000256" key="5">
    <source>
        <dbReference type="ARBA" id="ARBA00023136"/>
    </source>
</evidence>
<dbReference type="SUPFAM" id="SSF103481">
    <property type="entry name" value="Multidrug resistance efflux transporter EmrE"/>
    <property type="match status" value="1"/>
</dbReference>
<protein>
    <submittedName>
        <fullName evidence="8">DMT family transporter</fullName>
    </submittedName>
</protein>
<evidence type="ECO:0000259" key="7">
    <source>
        <dbReference type="Pfam" id="PF00892"/>
    </source>
</evidence>
<evidence type="ECO:0000256" key="1">
    <source>
        <dbReference type="ARBA" id="ARBA00004651"/>
    </source>
</evidence>
<evidence type="ECO:0000256" key="4">
    <source>
        <dbReference type="ARBA" id="ARBA00022989"/>
    </source>
</evidence>
<dbReference type="PANTHER" id="PTHR32322:SF18">
    <property type="entry name" value="S-ADENOSYLMETHIONINE_S-ADENOSYLHOMOCYSTEINE TRANSPORTER"/>
    <property type="match status" value="1"/>
</dbReference>
<keyword evidence="9" id="KW-1185">Reference proteome</keyword>
<dbReference type="Pfam" id="PF00892">
    <property type="entry name" value="EamA"/>
    <property type="match status" value="2"/>
</dbReference>
<feature type="transmembrane region" description="Helical" evidence="6">
    <location>
        <begin position="272"/>
        <end position="289"/>
    </location>
</feature>
<dbReference type="RefSeq" id="WP_114509443.1">
    <property type="nucleotide sequence ID" value="NZ_QPMK01000002.1"/>
</dbReference>
<feature type="transmembrane region" description="Helical" evidence="6">
    <location>
        <begin position="127"/>
        <end position="151"/>
    </location>
</feature>
<comment type="subcellular location">
    <subcellularLocation>
        <location evidence="1">Cell membrane</location>
        <topology evidence="1">Multi-pass membrane protein</topology>
    </subcellularLocation>
</comment>
<feature type="transmembrane region" description="Helical" evidence="6">
    <location>
        <begin position="94"/>
        <end position="115"/>
    </location>
</feature>
<feature type="transmembrane region" description="Helical" evidence="6">
    <location>
        <begin position="214"/>
        <end position="235"/>
    </location>
</feature>
<feature type="transmembrane region" description="Helical" evidence="6">
    <location>
        <begin position="182"/>
        <end position="202"/>
    </location>
</feature>
<dbReference type="OrthoDB" id="5812248at2"/>